<accession>G0VC47</accession>
<gene>
    <name evidence="1" type="primary">NCAS0C00640</name>
    <name evidence="1" type="ordered locus">NCAS_0C00640</name>
</gene>
<dbReference type="KEGG" id="ncs:NCAS_0C00640"/>
<keyword evidence="2" id="KW-1185">Reference proteome</keyword>
<dbReference type="InParanoid" id="G0VC47"/>
<sequence length="155" mass="18293">MKLIKYFASYLTYPVLSSPRYQRYLASYSSQNRNTGVKKGDNDLNGNYKGFVKENPSIYKEWYELTTKEKQKFIKDFVKNYKTHYPGSRTNVSLKGLAMGMDEYEDSPSVFGIFYNDIWKLQESTAANEKNKKYETHFIDNRFAHQSFKKLLIPK</sequence>
<dbReference type="AlphaFoldDB" id="G0VC47"/>
<dbReference type="EMBL" id="HE576754">
    <property type="protein sequence ID" value="CCC69054.1"/>
    <property type="molecule type" value="Genomic_DNA"/>
</dbReference>
<protein>
    <submittedName>
        <fullName evidence="1">Uncharacterized protein</fullName>
    </submittedName>
</protein>
<reference evidence="1 2" key="1">
    <citation type="journal article" date="2011" name="Proc. Natl. Acad. Sci. U.S.A.">
        <title>Evolutionary erosion of yeast sex chromosomes by mating-type switching accidents.</title>
        <authorList>
            <person name="Gordon J.L."/>
            <person name="Armisen D."/>
            <person name="Proux-Wera E."/>
            <person name="Oheigeartaigh S.S."/>
            <person name="Byrne K.P."/>
            <person name="Wolfe K.H."/>
        </authorList>
    </citation>
    <scope>NUCLEOTIDE SEQUENCE [LARGE SCALE GENOMIC DNA]</scope>
    <source>
        <strain evidence="2">ATCC 76901 / BCRC 22586 / CBS 4309 / NBRC 1992 / NRRL Y-12630</strain>
    </source>
</reference>
<dbReference type="RefSeq" id="XP_003675423.1">
    <property type="nucleotide sequence ID" value="XM_003675375.1"/>
</dbReference>
<dbReference type="GeneID" id="96902640"/>
<dbReference type="OrthoDB" id="3972963at2759"/>
<dbReference type="FunCoup" id="G0VC47">
    <property type="interactions" value="8"/>
</dbReference>
<dbReference type="HOGENOM" id="CLU_1695974_0_0_1"/>
<evidence type="ECO:0000313" key="1">
    <source>
        <dbReference type="EMBL" id="CCC69054.1"/>
    </source>
</evidence>
<dbReference type="Proteomes" id="UP000001640">
    <property type="component" value="Chromosome 3"/>
</dbReference>
<proteinExistence type="predicted"/>
<name>G0VC47_NAUCA</name>
<reference key="2">
    <citation type="submission" date="2011-08" db="EMBL/GenBank/DDBJ databases">
        <title>Genome sequence of Naumovozyma castellii.</title>
        <authorList>
            <person name="Gordon J.L."/>
            <person name="Armisen D."/>
            <person name="Proux-Wera E."/>
            <person name="OhEigeartaigh S.S."/>
            <person name="Byrne K.P."/>
            <person name="Wolfe K.H."/>
        </authorList>
    </citation>
    <scope>NUCLEOTIDE SEQUENCE</scope>
    <source>
        <strain>Type strain:CBS 4309</strain>
    </source>
</reference>
<organism evidence="1 2">
    <name type="scientific">Naumovozyma castellii</name>
    <name type="common">Yeast</name>
    <name type="synonym">Saccharomyces castellii</name>
    <dbReference type="NCBI Taxonomy" id="27288"/>
    <lineage>
        <taxon>Eukaryota</taxon>
        <taxon>Fungi</taxon>
        <taxon>Dikarya</taxon>
        <taxon>Ascomycota</taxon>
        <taxon>Saccharomycotina</taxon>
        <taxon>Saccharomycetes</taxon>
        <taxon>Saccharomycetales</taxon>
        <taxon>Saccharomycetaceae</taxon>
        <taxon>Naumovozyma</taxon>
    </lineage>
</organism>
<evidence type="ECO:0000313" key="2">
    <source>
        <dbReference type="Proteomes" id="UP000001640"/>
    </source>
</evidence>
<dbReference type="eggNOG" id="ENOG502S76G">
    <property type="taxonomic scope" value="Eukaryota"/>
</dbReference>